<name>B5VI15_YEAS6</name>
<dbReference type="Proteomes" id="UP000008988">
    <property type="component" value="Unassembled WGS sequence"/>
</dbReference>
<dbReference type="AlphaFoldDB" id="B5VI15"/>
<sequence length="34" mass="3944">MTPRKVKKKIPTSCSTSNLLQCLKQQEQVRQRGQ</sequence>
<organism evidence="1 2">
    <name type="scientific">Saccharomyces cerevisiae (strain AWRI1631)</name>
    <name type="common">Baker's yeast</name>
    <dbReference type="NCBI Taxonomy" id="545124"/>
    <lineage>
        <taxon>Eukaryota</taxon>
        <taxon>Fungi</taxon>
        <taxon>Dikarya</taxon>
        <taxon>Ascomycota</taxon>
        <taxon>Saccharomycotina</taxon>
        <taxon>Saccharomycetes</taxon>
        <taxon>Saccharomycetales</taxon>
        <taxon>Saccharomycetaceae</taxon>
        <taxon>Saccharomyces</taxon>
    </lineage>
</organism>
<proteinExistence type="predicted"/>
<protein>
    <submittedName>
        <fullName evidence="1">Uncharacterized protein</fullName>
    </submittedName>
</protein>
<comment type="caution">
    <text evidence="1">The sequence shown here is derived from an EMBL/GenBank/DDBJ whole genome shotgun (WGS) entry which is preliminary data.</text>
</comment>
<evidence type="ECO:0000313" key="1">
    <source>
        <dbReference type="EMBL" id="EDZ72429.1"/>
    </source>
</evidence>
<gene>
    <name evidence="1" type="ORF">AWRI1631_60480</name>
</gene>
<reference evidence="1 2" key="1">
    <citation type="journal article" date="2008" name="FEMS Yeast Res.">
        <title>Comparative genome analysis of a Saccharomyces cerevisiae wine strain.</title>
        <authorList>
            <person name="Borneman A.R."/>
            <person name="Forgan A.H."/>
            <person name="Pretorius I.S."/>
            <person name="Chambers P.J."/>
        </authorList>
    </citation>
    <scope>NUCLEOTIDE SEQUENCE [LARGE SCALE GENOMIC DNA]</scope>
    <source>
        <strain evidence="1 2">AWRI1631</strain>
    </source>
</reference>
<accession>B5VI15</accession>
<evidence type="ECO:0000313" key="2">
    <source>
        <dbReference type="Proteomes" id="UP000008988"/>
    </source>
</evidence>
<dbReference type="EMBL" id="ABSV01000771">
    <property type="protein sequence ID" value="EDZ72429.1"/>
    <property type="molecule type" value="Genomic_DNA"/>
</dbReference>